<feature type="chain" id="PRO_5020040900" evidence="6">
    <location>
        <begin position="25"/>
        <end position="384"/>
    </location>
</feature>
<dbReference type="Pfam" id="PF02485">
    <property type="entry name" value="Branch"/>
    <property type="match status" value="1"/>
</dbReference>
<organism evidence="7 8">
    <name type="scientific">Lupinus angustifolius</name>
    <name type="common">Narrow-leaved blue lupine</name>
    <dbReference type="NCBI Taxonomy" id="3871"/>
    <lineage>
        <taxon>Eukaryota</taxon>
        <taxon>Viridiplantae</taxon>
        <taxon>Streptophyta</taxon>
        <taxon>Embryophyta</taxon>
        <taxon>Tracheophyta</taxon>
        <taxon>Spermatophyta</taxon>
        <taxon>Magnoliopsida</taxon>
        <taxon>eudicotyledons</taxon>
        <taxon>Gunneridae</taxon>
        <taxon>Pentapetalae</taxon>
        <taxon>rosids</taxon>
        <taxon>fabids</taxon>
        <taxon>Fabales</taxon>
        <taxon>Fabaceae</taxon>
        <taxon>Papilionoideae</taxon>
        <taxon>50 kb inversion clade</taxon>
        <taxon>genistoids sensu lato</taxon>
        <taxon>core genistoids</taxon>
        <taxon>Genisteae</taxon>
        <taxon>Lupinus</taxon>
    </lineage>
</organism>
<dbReference type="Gramene" id="OIV97735">
    <property type="protein sequence ID" value="OIV97735"/>
    <property type="gene ID" value="TanjilG_12492"/>
</dbReference>
<evidence type="ECO:0000256" key="3">
    <source>
        <dbReference type="ARBA" id="ARBA00022679"/>
    </source>
</evidence>
<evidence type="ECO:0000256" key="5">
    <source>
        <dbReference type="ARBA" id="ARBA00023180"/>
    </source>
</evidence>
<dbReference type="KEGG" id="lang:109326601"/>
<keyword evidence="6" id="KW-0732">Signal</keyword>
<evidence type="ECO:0000256" key="6">
    <source>
        <dbReference type="SAM" id="SignalP"/>
    </source>
</evidence>
<dbReference type="AlphaFoldDB" id="A0A4P1QYL8"/>
<comment type="subcellular location">
    <subcellularLocation>
        <location evidence="1">Membrane</location>
        <topology evidence="1">Single-pass type II membrane protein</topology>
    </subcellularLocation>
</comment>
<protein>
    <submittedName>
        <fullName evidence="7">Uncharacterized protein</fullName>
    </submittedName>
</protein>
<keyword evidence="4" id="KW-0472">Membrane</keyword>
<evidence type="ECO:0000313" key="7">
    <source>
        <dbReference type="EMBL" id="OIV97735.1"/>
    </source>
</evidence>
<evidence type="ECO:0000256" key="4">
    <source>
        <dbReference type="ARBA" id="ARBA00023136"/>
    </source>
</evidence>
<dbReference type="EMBL" id="CM007374">
    <property type="protein sequence ID" value="OIV97735.1"/>
    <property type="molecule type" value="Genomic_DNA"/>
</dbReference>
<accession>A0A4P1QYL8</accession>
<dbReference type="InterPro" id="IPR003406">
    <property type="entry name" value="Glyco_trans_14"/>
</dbReference>
<reference evidence="7 8" key="1">
    <citation type="journal article" date="2017" name="Plant Biotechnol. J.">
        <title>A comprehensive draft genome sequence for lupin (Lupinus angustifolius), an emerging health food: insights into plant-microbe interactions and legume evolution.</title>
        <authorList>
            <person name="Hane J.K."/>
            <person name="Ming Y."/>
            <person name="Kamphuis L.G."/>
            <person name="Nelson M.N."/>
            <person name="Garg G."/>
            <person name="Atkins C.A."/>
            <person name="Bayer P.E."/>
            <person name="Bravo A."/>
            <person name="Bringans S."/>
            <person name="Cannon S."/>
            <person name="Edwards D."/>
            <person name="Foley R."/>
            <person name="Gao L.L."/>
            <person name="Harrison M.J."/>
            <person name="Huang W."/>
            <person name="Hurgobin B."/>
            <person name="Li S."/>
            <person name="Liu C.W."/>
            <person name="McGrath A."/>
            <person name="Morahan G."/>
            <person name="Murray J."/>
            <person name="Weller J."/>
            <person name="Jian J."/>
            <person name="Singh K.B."/>
        </authorList>
    </citation>
    <scope>NUCLEOTIDE SEQUENCE [LARGE SCALE GENOMIC DNA]</scope>
    <source>
        <strain evidence="8">cv. Tanjil</strain>
        <tissue evidence="7">Whole plant</tissue>
    </source>
</reference>
<keyword evidence="2" id="KW-0328">Glycosyltransferase</keyword>
<dbReference type="PANTHER" id="PTHR31042">
    <property type="entry name" value="CORE-2/I-BRANCHING BETA-1,6-N-ACETYLGLUCOSAMINYLTRANSFERASE FAMILY PROTEIN-RELATED"/>
    <property type="match status" value="1"/>
</dbReference>
<evidence type="ECO:0000256" key="2">
    <source>
        <dbReference type="ARBA" id="ARBA00022676"/>
    </source>
</evidence>
<keyword evidence="3" id="KW-0808">Transferase</keyword>
<evidence type="ECO:0000313" key="8">
    <source>
        <dbReference type="Proteomes" id="UP000188354"/>
    </source>
</evidence>
<gene>
    <name evidence="7" type="ORF">TanjilG_12492</name>
</gene>
<proteinExistence type="predicted"/>
<evidence type="ECO:0000256" key="1">
    <source>
        <dbReference type="ARBA" id="ARBA00004606"/>
    </source>
</evidence>
<name>A0A4P1QYL8_LUPAN</name>
<sequence length="384" mass="43651">MLSPNPFSLFCALLLCLPLAIVFTTTTTTTTTINQNNITTSTLNDSHTTNPDIRTSFFSNNSNNLSFQAVVPPLQEVNDDDEEALFLAATHAKRKPTLPRKIAFMFLTTTPLTFAPLWESYFNQTAKNLFNIYVHADPTFSYDPPFSGVFSNRVIPSKPTARNSPTLTSAARRLLAQALTHDCSNYMFVLLSSSCIPLHSFNFTYRTLVNSRKSFIEILENEVGTFDRWAARGVDAMLPEVKLEDFRIGSQFWSLTRRHARVVVSDKKLWSKFKLPCVRFDTCYPEENYFPTLLNMVDPKGCVYATLTHVDWEGRKDGHPRKYEVAEVGPELIQTLRRDSPRYGNGGENNGKRRRRDPFLFARKFAPDTLEPLMAIADAVIFED</sequence>
<dbReference type="PANTHER" id="PTHR31042:SF60">
    <property type="entry name" value="CORE-2_I-BRANCHING BETA-1,6-N-ACETYLGLUCOSAMINYLTRANSFERASE FAMILY PROTEIN"/>
    <property type="match status" value="1"/>
</dbReference>
<dbReference type="Proteomes" id="UP000188354">
    <property type="component" value="Chromosome LG14"/>
</dbReference>
<dbReference type="OrthoDB" id="44015at2759"/>
<keyword evidence="5" id="KW-0325">Glycoprotein</keyword>
<dbReference type="GO" id="GO:0016020">
    <property type="term" value="C:membrane"/>
    <property type="evidence" value="ECO:0007669"/>
    <property type="project" value="UniProtKB-SubCell"/>
</dbReference>
<feature type="signal peptide" evidence="6">
    <location>
        <begin position="1"/>
        <end position="24"/>
    </location>
</feature>
<dbReference type="STRING" id="3871.A0A4P1QYL8"/>
<dbReference type="InterPro" id="IPR044174">
    <property type="entry name" value="BC10-like"/>
</dbReference>
<keyword evidence="8" id="KW-1185">Reference proteome</keyword>
<dbReference type="GO" id="GO:0016757">
    <property type="term" value="F:glycosyltransferase activity"/>
    <property type="evidence" value="ECO:0007669"/>
    <property type="project" value="UniProtKB-KW"/>
</dbReference>